<proteinExistence type="predicted"/>
<dbReference type="NCBIfam" id="NF004829">
    <property type="entry name" value="PRK06183.1-3"/>
    <property type="match status" value="1"/>
</dbReference>
<dbReference type="PANTHER" id="PTHR43476">
    <property type="entry name" value="3-(3-HYDROXY-PHENYL)PROPIONATE/3-HYDROXYCINNAMIC ACID HYDROXYLASE"/>
    <property type="match status" value="1"/>
</dbReference>
<dbReference type="Gene3D" id="3.30.70.2450">
    <property type="match status" value="1"/>
</dbReference>
<keyword evidence="1" id="KW-0560">Oxidoreductase</keyword>
<comment type="caution">
    <text evidence="3">The sequence shown here is derived from an EMBL/GenBank/DDBJ whole genome shotgun (WGS) entry which is preliminary data.</text>
</comment>
<sequence length="547" mass="58107">MTDRDVDADVAVVGAGPVGQALAILLAQSGHRVTVLERRPEPYRLPRAVHFDDEIARAFAGMGIGPELARITETADAYDWRNADGATLLHFDWGGLGPGAWPTANMFGQPELEAVLAERAAALGVTVRRGCQVVGISEEHAPDGDADRGHVRLTLQSAGLPDGPAPGTLTARYVVGCDGANSFVRDHLGGTVTDLGFQYDWLIVDVVPHEPRPWHPTNLQLCDPARPTTMVSGGPGRRRWEFMRLPHETTADLDTPEAAWRLLAPWDVTPDTATLERHTVYTFAARWAECWRSGRVLIAGDAAHLMPPFAGQGMCSGIRDAANLAWKLDLVLTGRAAEALLDTYTSERAAHVRNAIAISVELGNVICLADPAAAALRDEYLLKAGGDPEVALPPIPPAVLGPGVLHTDADGIPIGTAGQRTEQARVTDATGRTDRLDQITGPGFVVATTTGLDLTPETTALLTTLGAHIVHITEPGHLAPPAPDGCPVRVVTDTDGFYLPHMRANGHEIAVVRPDHYLFGTAATAAELPALLHALAAALHLRDPAPA</sequence>
<dbReference type="SUPFAM" id="SSF51905">
    <property type="entry name" value="FAD/NAD(P)-binding domain"/>
    <property type="match status" value="1"/>
</dbReference>
<dbReference type="Gene3D" id="3.50.50.60">
    <property type="entry name" value="FAD/NAD(P)-binding domain"/>
    <property type="match status" value="1"/>
</dbReference>
<dbReference type="PRINTS" id="PR00420">
    <property type="entry name" value="RNGMNOXGNASE"/>
</dbReference>
<organism evidence="3 4">
    <name type="scientific">Yinghuangia soli</name>
    <dbReference type="NCBI Taxonomy" id="2908204"/>
    <lineage>
        <taxon>Bacteria</taxon>
        <taxon>Bacillati</taxon>
        <taxon>Actinomycetota</taxon>
        <taxon>Actinomycetes</taxon>
        <taxon>Kitasatosporales</taxon>
        <taxon>Streptomycetaceae</taxon>
        <taxon>Yinghuangia</taxon>
    </lineage>
</organism>
<accession>A0AA41U8U5</accession>
<dbReference type="RefSeq" id="WP_235058023.1">
    <property type="nucleotide sequence ID" value="NZ_JAKFHA010000046.1"/>
</dbReference>
<gene>
    <name evidence="3" type="ORF">LZ495_39365</name>
</gene>
<evidence type="ECO:0000259" key="2">
    <source>
        <dbReference type="Pfam" id="PF01494"/>
    </source>
</evidence>
<dbReference type="InterPro" id="IPR002938">
    <property type="entry name" value="FAD-bd"/>
</dbReference>
<dbReference type="AlphaFoldDB" id="A0AA41U8U5"/>
<dbReference type="Proteomes" id="UP001165378">
    <property type="component" value="Unassembled WGS sequence"/>
</dbReference>
<dbReference type="GO" id="GO:0071949">
    <property type="term" value="F:FAD binding"/>
    <property type="evidence" value="ECO:0007669"/>
    <property type="project" value="InterPro"/>
</dbReference>
<dbReference type="InterPro" id="IPR036188">
    <property type="entry name" value="FAD/NAD-bd_sf"/>
</dbReference>
<dbReference type="Pfam" id="PF01494">
    <property type="entry name" value="FAD_binding_3"/>
    <property type="match status" value="1"/>
</dbReference>
<feature type="domain" description="FAD-binding" evidence="2">
    <location>
        <begin position="7"/>
        <end position="356"/>
    </location>
</feature>
<evidence type="ECO:0000256" key="1">
    <source>
        <dbReference type="ARBA" id="ARBA00023002"/>
    </source>
</evidence>
<protein>
    <submittedName>
        <fullName evidence="3">Bifunctional 3-(3-hydroxy-phenyl)propionate/3-hydroxycinnamic acid hydroxylase</fullName>
    </submittedName>
</protein>
<evidence type="ECO:0000313" key="4">
    <source>
        <dbReference type="Proteomes" id="UP001165378"/>
    </source>
</evidence>
<reference evidence="3" key="1">
    <citation type="submission" date="2022-01" db="EMBL/GenBank/DDBJ databases">
        <title>Genome-Based Taxonomic Classification of the Phylum Actinobacteria.</title>
        <authorList>
            <person name="Gao Y."/>
        </authorList>
    </citation>
    <scope>NUCLEOTIDE SEQUENCE</scope>
    <source>
        <strain evidence="3">KLBMP 8922</strain>
    </source>
</reference>
<evidence type="ECO:0000313" key="3">
    <source>
        <dbReference type="EMBL" id="MCF2533249.1"/>
    </source>
</evidence>
<dbReference type="GO" id="GO:0008688">
    <property type="term" value="F:3-(3-hydroxyphenyl)propionate hydroxylase activity"/>
    <property type="evidence" value="ECO:0007669"/>
    <property type="project" value="TreeGrafter"/>
</dbReference>
<name>A0AA41U8U5_9ACTN</name>
<dbReference type="GO" id="GO:0019622">
    <property type="term" value="P:3-(3-hydroxy)phenylpropionate catabolic process"/>
    <property type="evidence" value="ECO:0007669"/>
    <property type="project" value="TreeGrafter"/>
</dbReference>
<dbReference type="PANTHER" id="PTHR43476:SF3">
    <property type="entry name" value="FAD-BINDING MONOOXYGENASE"/>
    <property type="match status" value="1"/>
</dbReference>
<dbReference type="EMBL" id="JAKFHA010000046">
    <property type="protein sequence ID" value="MCF2533249.1"/>
    <property type="molecule type" value="Genomic_DNA"/>
</dbReference>
<keyword evidence="4" id="KW-1185">Reference proteome</keyword>
<dbReference type="InterPro" id="IPR050631">
    <property type="entry name" value="PheA/TfdB_FAD_monoxygenase"/>
</dbReference>